<dbReference type="InterPro" id="IPR011037">
    <property type="entry name" value="Pyrv_Knase-like_insert_dom_sf"/>
</dbReference>
<evidence type="ECO:0000313" key="2">
    <source>
        <dbReference type="EMBL" id="ADR35404.1"/>
    </source>
</evidence>
<dbReference type="PANTHER" id="PTHR30212">
    <property type="entry name" value="PROTEIN YIIM"/>
    <property type="match status" value="1"/>
</dbReference>
<sequence length="249" mass="28269">MSYLTKIHRKLILKGINMDTYFGKIKCIKIGKVVTEHVGTSEIEFLSAIKKYPVLEAYLSKTGFIGDEQGDTEHHGGENKAVLFFSSISYNRINSLYNYNFEFDGLAYYGENLLVSHMNEENVCIGDVLGIGDAIIEVSQPRQPCRKLSTNTGVNAMAKIIYKSGLSGWYGRVLKEGTLKQDDMVVLKKRRFPDLTISVMNQLMIDPTSNPFLLEKALQADSLGNAFRTSLENRYLYDSYEHLSYQTWE</sequence>
<evidence type="ECO:0000259" key="1">
    <source>
        <dbReference type="PROSITE" id="PS51340"/>
    </source>
</evidence>
<dbReference type="PROSITE" id="PS51340">
    <property type="entry name" value="MOSC"/>
    <property type="match status" value="1"/>
</dbReference>
<dbReference type="AlphaFoldDB" id="E4U3Y8"/>
<dbReference type="EMBL" id="CP002357">
    <property type="protein sequence ID" value="ADR35404.1"/>
    <property type="molecule type" value="Genomic_DNA"/>
</dbReference>
<reference evidence="2 3" key="1">
    <citation type="journal article" date="2012" name="Stand. Genomic Sci.">
        <title>Complete genome sequence of the sulfur compounds oxidizing chemolithoautotroph Sulfuricurvum kujiense type strain (YK-1(T)).</title>
        <authorList>
            <person name="Han C."/>
            <person name="Kotsyurbenko O."/>
            <person name="Chertkov O."/>
            <person name="Held B."/>
            <person name="Lapidus A."/>
            <person name="Nolan M."/>
            <person name="Lucas S."/>
            <person name="Hammon N."/>
            <person name="Deshpande S."/>
            <person name="Cheng J.F."/>
            <person name="Tapia R."/>
            <person name="Goodwin L.A."/>
            <person name="Pitluck S."/>
            <person name="Liolios K."/>
            <person name="Pagani I."/>
            <person name="Ivanova N."/>
            <person name="Mavromatis K."/>
            <person name="Mikhailova N."/>
            <person name="Pati A."/>
            <person name="Chen A."/>
            <person name="Palaniappan K."/>
            <person name="Land M."/>
            <person name="Hauser L."/>
            <person name="Chang Y.J."/>
            <person name="Jeffries C.D."/>
            <person name="Brambilla E.M."/>
            <person name="Rohde M."/>
            <person name="Spring S."/>
            <person name="Sikorski J."/>
            <person name="Goker M."/>
            <person name="Woyke T."/>
            <person name="Bristow J."/>
            <person name="Eisen J.A."/>
            <person name="Markowitz V."/>
            <person name="Hugenholtz P."/>
            <person name="Kyrpides N.C."/>
            <person name="Klenk H.P."/>
            <person name="Detter J.C."/>
        </authorList>
    </citation>
    <scope>NUCLEOTIDE SEQUENCE [LARGE SCALE GENOMIC DNA]</scope>
    <source>
        <strain evidence="3">ATCC BAA-921 / DSM 16994 / JCM 11577 / YK-1</strain>
    </source>
</reference>
<dbReference type="HOGENOM" id="CLU_082566_1_0_7"/>
<gene>
    <name evidence="2" type="ordered locus">Sulku_2755</name>
</gene>
<organism evidence="2 3">
    <name type="scientific">Sulfuricurvum kujiense (strain ATCC BAA-921 / DSM 16994 / JCM 11577 / YK-1)</name>
    <dbReference type="NCBI Taxonomy" id="709032"/>
    <lineage>
        <taxon>Bacteria</taxon>
        <taxon>Pseudomonadati</taxon>
        <taxon>Campylobacterota</taxon>
        <taxon>Epsilonproteobacteria</taxon>
        <taxon>Campylobacterales</taxon>
        <taxon>Sulfurimonadaceae</taxon>
        <taxon>Sulfuricurvum</taxon>
    </lineage>
</organism>
<dbReference type="GO" id="GO:0003824">
    <property type="term" value="F:catalytic activity"/>
    <property type="evidence" value="ECO:0007669"/>
    <property type="project" value="InterPro"/>
</dbReference>
<feature type="domain" description="MOSC" evidence="1">
    <location>
        <begin position="47"/>
        <end position="188"/>
    </location>
</feature>
<evidence type="ECO:0000313" key="3">
    <source>
        <dbReference type="Proteomes" id="UP000008721"/>
    </source>
</evidence>
<protein>
    <submittedName>
        <fullName evidence="2">MOSC domain containing protein</fullName>
    </submittedName>
</protein>
<dbReference type="GO" id="GO:0030151">
    <property type="term" value="F:molybdenum ion binding"/>
    <property type="evidence" value="ECO:0007669"/>
    <property type="project" value="InterPro"/>
</dbReference>
<proteinExistence type="predicted"/>
<dbReference type="InterPro" id="IPR052353">
    <property type="entry name" value="Benzoxazolinone_Detox_Enz"/>
</dbReference>
<dbReference type="GO" id="GO:0030170">
    <property type="term" value="F:pyridoxal phosphate binding"/>
    <property type="evidence" value="ECO:0007669"/>
    <property type="project" value="InterPro"/>
</dbReference>
<name>E4U3Y8_SULKY</name>
<dbReference type="Pfam" id="PF03473">
    <property type="entry name" value="MOSC"/>
    <property type="match status" value="1"/>
</dbReference>
<dbReference type="Gene3D" id="2.40.33.20">
    <property type="entry name" value="PK beta-barrel domain-like"/>
    <property type="match status" value="1"/>
</dbReference>
<geneLocation type="plasmid" evidence="2 3">
    <name>pSULKU02</name>
</geneLocation>
<dbReference type="OrthoDB" id="9786134at2"/>
<dbReference type="KEGG" id="sku:Sulku_2755"/>
<keyword evidence="3" id="KW-1185">Reference proteome</keyword>
<keyword evidence="2" id="KW-0614">Plasmid</keyword>
<dbReference type="Proteomes" id="UP000008721">
    <property type="component" value="Plasmid pSULKU02"/>
</dbReference>
<dbReference type="InterPro" id="IPR005302">
    <property type="entry name" value="MoCF_Sase_C"/>
</dbReference>
<dbReference type="PANTHER" id="PTHR30212:SF2">
    <property type="entry name" value="PROTEIN YIIM"/>
    <property type="match status" value="1"/>
</dbReference>
<accession>E4U3Y8</accession>
<dbReference type="SUPFAM" id="SSF50800">
    <property type="entry name" value="PK beta-barrel domain-like"/>
    <property type="match status" value="1"/>
</dbReference>